<dbReference type="Gene3D" id="1.10.510.10">
    <property type="entry name" value="Transferase(Phosphotransferase) domain 1"/>
    <property type="match status" value="1"/>
</dbReference>
<reference evidence="9" key="2">
    <citation type="submission" date="2025-08" db="UniProtKB">
        <authorList>
            <consortium name="RefSeq"/>
        </authorList>
    </citation>
    <scope>IDENTIFICATION</scope>
    <source>
        <tissue evidence="9">Leaf</tissue>
    </source>
</reference>
<dbReference type="PANTHER" id="PTHR48011:SF15">
    <property type="entry name" value="PROTEIN KINASE FAMILY PROTEIN-RELATED"/>
    <property type="match status" value="1"/>
</dbReference>
<sequence>MRIDLSVPKVGVELELNKLLGKGSSGSVSLIKYKGRRDGEMIYAAVKSSNVIHADSLHKEFQILSEFRGCSRIVQCYGTKVQESINNEGDVEFKIIMEYASGGSLRNFMNRFKDMKLPDPLIRRFTRMVLEGLAIIHGHGYVHCDLKPENILVFPGFELKISDFGLSKREGDTNWWTLQYPFAGTPIYMSPQSVSNGETRRGLDLWSLGCVVLEMYTGKRSWWGKNYDLEDLKKGYMPLIPKDLPCDAKLFLMTCFAAETDKRKNAFTLLRHCYLRGDVNKITEPPLVKSNNSNDITLELEKIELRLSQLRCNIGGGETSGELKSS</sequence>
<dbReference type="InterPro" id="IPR000719">
    <property type="entry name" value="Prot_kinase_dom"/>
</dbReference>
<dbReference type="Pfam" id="PF00069">
    <property type="entry name" value="Pkinase"/>
    <property type="match status" value="1"/>
</dbReference>
<feature type="binding site" evidence="5">
    <location>
        <position position="47"/>
    </location>
    <ligand>
        <name>ATP</name>
        <dbReference type="ChEBI" id="CHEBI:30616"/>
    </ligand>
</feature>
<dbReference type="CDD" id="cd06606">
    <property type="entry name" value="STKc_MAPKKK"/>
    <property type="match status" value="1"/>
</dbReference>
<evidence type="ECO:0000256" key="1">
    <source>
        <dbReference type="ARBA" id="ARBA00022679"/>
    </source>
</evidence>
<protein>
    <submittedName>
        <fullName evidence="9">Mitogen-activated protein kinase kinase 1-like</fullName>
    </submittedName>
</protein>
<keyword evidence="1" id="KW-0808">Transferase</keyword>
<keyword evidence="8" id="KW-1185">Reference proteome</keyword>
<dbReference type="PANTHER" id="PTHR48011">
    <property type="entry name" value="CCR4-NOT TRANSCRIPTIONAL COMPLEX SUBUNIT CAF120-RELATED"/>
    <property type="match status" value="1"/>
</dbReference>
<keyword evidence="6" id="KW-0723">Serine/threonine-protein kinase</keyword>
<organism evidence="8 9">
    <name type="scientific">Camelina sativa</name>
    <name type="common">False flax</name>
    <name type="synonym">Myagrum sativum</name>
    <dbReference type="NCBI Taxonomy" id="90675"/>
    <lineage>
        <taxon>Eukaryota</taxon>
        <taxon>Viridiplantae</taxon>
        <taxon>Streptophyta</taxon>
        <taxon>Embryophyta</taxon>
        <taxon>Tracheophyta</taxon>
        <taxon>Spermatophyta</taxon>
        <taxon>Magnoliopsida</taxon>
        <taxon>eudicotyledons</taxon>
        <taxon>Gunneridae</taxon>
        <taxon>Pentapetalae</taxon>
        <taxon>rosids</taxon>
        <taxon>malvids</taxon>
        <taxon>Brassicales</taxon>
        <taxon>Brassicaceae</taxon>
        <taxon>Camelineae</taxon>
        <taxon>Camelina</taxon>
    </lineage>
</organism>
<dbReference type="InterPro" id="IPR017441">
    <property type="entry name" value="Protein_kinase_ATP_BS"/>
</dbReference>
<feature type="domain" description="Protein kinase" evidence="7">
    <location>
        <begin position="14"/>
        <end position="275"/>
    </location>
</feature>
<dbReference type="PROSITE" id="PS50011">
    <property type="entry name" value="PROTEIN_KINASE_DOM"/>
    <property type="match status" value="1"/>
</dbReference>
<evidence type="ECO:0000256" key="2">
    <source>
        <dbReference type="ARBA" id="ARBA00022741"/>
    </source>
</evidence>
<evidence type="ECO:0000313" key="9">
    <source>
        <dbReference type="RefSeq" id="XP_010490161.1"/>
    </source>
</evidence>
<dbReference type="InterPro" id="IPR011009">
    <property type="entry name" value="Kinase-like_dom_sf"/>
</dbReference>
<dbReference type="RefSeq" id="XP_010490161.1">
    <property type="nucleotide sequence ID" value="XM_010491859.1"/>
</dbReference>
<gene>
    <name evidence="9" type="primary">LOC104767894</name>
</gene>
<evidence type="ECO:0000256" key="4">
    <source>
        <dbReference type="ARBA" id="ARBA00022840"/>
    </source>
</evidence>
<accession>A0ABM0XS38</accession>
<dbReference type="PROSITE" id="PS00107">
    <property type="entry name" value="PROTEIN_KINASE_ATP"/>
    <property type="match status" value="1"/>
</dbReference>
<dbReference type="SMART" id="SM00220">
    <property type="entry name" value="S_TKc"/>
    <property type="match status" value="1"/>
</dbReference>
<dbReference type="GeneID" id="104767894"/>
<dbReference type="InterPro" id="IPR008271">
    <property type="entry name" value="Ser/Thr_kinase_AS"/>
</dbReference>
<dbReference type="PROSITE" id="PS00108">
    <property type="entry name" value="PROTEIN_KINASE_ST"/>
    <property type="match status" value="1"/>
</dbReference>
<evidence type="ECO:0000256" key="5">
    <source>
        <dbReference type="PROSITE-ProRule" id="PRU10141"/>
    </source>
</evidence>
<keyword evidence="2 5" id="KW-0547">Nucleotide-binding</keyword>
<evidence type="ECO:0000313" key="8">
    <source>
        <dbReference type="Proteomes" id="UP000694864"/>
    </source>
</evidence>
<evidence type="ECO:0000256" key="3">
    <source>
        <dbReference type="ARBA" id="ARBA00022777"/>
    </source>
</evidence>
<dbReference type="InterPro" id="IPR052751">
    <property type="entry name" value="Plant_MAPKKK"/>
</dbReference>
<keyword evidence="3" id="KW-0418">Kinase</keyword>
<dbReference type="SUPFAM" id="SSF56112">
    <property type="entry name" value="Protein kinase-like (PK-like)"/>
    <property type="match status" value="1"/>
</dbReference>
<evidence type="ECO:0000256" key="6">
    <source>
        <dbReference type="RuleBase" id="RU000304"/>
    </source>
</evidence>
<proteinExistence type="inferred from homology"/>
<evidence type="ECO:0000259" key="7">
    <source>
        <dbReference type="PROSITE" id="PS50011"/>
    </source>
</evidence>
<dbReference type="Proteomes" id="UP000694864">
    <property type="component" value="Chromosome 19"/>
</dbReference>
<comment type="similarity">
    <text evidence="6">Belongs to the protein kinase superfamily.</text>
</comment>
<keyword evidence="4 5" id="KW-0067">ATP-binding</keyword>
<name>A0ABM0XS38_CAMSA</name>
<reference evidence="8" key="1">
    <citation type="journal article" date="2014" name="Nat. Commun.">
        <title>The emerging biofuel crop Camelina sativa retains a highly undifferentiated hexaploid genome structure.</title>
        <authorList>
            <person name="Kagale S."/>
            <person name="Koh C."/>
            <person name="Nixon J."/>
            <person name="Bollina V."/>
            <person name="Clarke W.E."/>
            <person name="Tuteja R."/>
            <person name="Spillane C."/>
            <person name="Robinson S.J."/>
            <person name="Links M.G."/>
            <person name="Clarke C."/>
            <person name="Higgins E.E."/>
            <person name="Huebert T."/>
            <person name="Sharpe A.G."/>
            <person name="Parkin I.A."/>
        </authorList>
    </citation>
    <scope>NUCLEOTIDE SEQUENCE [LARGE SCALE GENOMIC DNA]</scope>
    <source>
        <strain evidence="8">cv. DH55</strain>
    </source>
</reference>